<evidence type="ECO:0000313" key="11">
    <source>
        <dbReference type="Ensembl" id="ENSEBUP00000020858.1"/>
    </source>
</evidence>
<dbReference type="PRINTS" id="PR00669">
    <property type="entry name" value="INHIBINA"/>
</dbReference>
<dbReference type="Ensembl" id="ENSEBUT00000021434.1">
    <property type="protein sequence ID" value="ENSEBUP00000020858.1"/>
    <property type="gene ID" value="ENSEBUG00000012890.1"/>
</dbReference>
<dbReference type="GO" id="GO:0008083">
    <property type="term" value="F:growth factor activity"/>
    <property type="evidence" value="ECO:0007669"/>
    <property type="project" value="UniProtKB-KW"/>
</dbReference>
<feature type="region of interest" description="Disordered" evidence="9">
    <location>
        <begin position="222"/>
        <end position="259"/>
    </location>
</feature>
<evidence type="ECO:0000256" key="2">
    <source>
        <dbReference type="ARBA" id="ARBA00006656"/>
    </source>
</evidence>
<dbReference type="Proteomes" id="UP000694388">
    <property type="component" value="Unplaced"/>
</dbReference>
<dbReference type="Gene3D" id="2.10.90.10">
    <property type="entry name" value="Cystine-knot cytokines"/>
    <property type="match status" value="1"/>
</dbReference>
<dbReference type="GO" id="GO:0005125">
    <property type="term" value="F:cytokine activity"/>
    <property type="evidence" value="ECO:0007669"/>
    <property type="project" value="TreeGrafter"/>
</dbReference>
<keyword evidence="7" id="KW-0325">Glycoprotein</keyword>
<evidence type="ECO:0000256" key="9">
    <source>
        <dbReference type="SAM" id="MobiDB-lite"/>
    </source>
</evidence>
<proteinExistence type="inferred from homology"/>
<evidence type="ECO:0000256" key="6">
    <source>
        <dbReference type="ARBA" id="ARBA00023157"/>
    </source>
</evidence>
<dbReference type="FunFam" id="2.10.90.10:FF:000001">
    <property type="entry name" value="Bone morphogenetic protein 4"/>
    <property type="match status" value="1"/>
</dbReference>
<accession>A0A8C4QUS1</accession>
<dbReference type="SUPFAM" id="SSF57501">
    <property type="entry name" value="Cystine-knot cytokines"/>
    <property type="match status" value="1"/>
</dbReference>
<feature type="region of interest" description="Disordered" evidence="9">
    <location>
        <begin position="127"/>
        <end position="163"/>
    </location>
</feature>
<dbReference type="Pfam" id="PF00019">
    <property type="entry name" value="TGF_beta"/>
    <property type="match status" value="1"/>
</dbReference>
<comment type="similarity">
    <text evidence="2 8">Belongs to the TGF-beta family.</text>
</comment>
<evidence type="ECO:0000256" key="5">
    <source>
        <dbReference type="ARBA" id="ARBA00023030"/>
    </source>
</evidence>
<keyword evidence="6" id="KW-1015">Disulfide bond</keyword>
<dbReference type="InterPro" id="IPR017948">
    <property type="entry name" value="TGFb_CS"/>
</dbReference>
<keyword evidence="5 8" id="KW-0339">Growth factor</keyword>
<organism evidence="11 12">
    <name type="scientific">Eptatretus burgeri</name>
    <name type="common">Inshore hagfish</name>
    <dbReference type="NCBI Taxonomy" id="7764"/>
    <lineage>
        <taxon>Eukaryota</taxon>
        <taxon>Metazoa</taxon>
        <taxon>Chordata</taxon>
        <taxon>Craniata</taxon>
        <taxon>Vertebrata</taxon>
        <taxon>Cyclostomata</taxon>
        <taxon>Myxini</taxon>
        <taxon>Myxiniformes</taxon>
        <taxon>Myxinidae</taxon>
        <taxon>Eptatretinae</taxon>
        <taxon>Eptatretus</taxon>
    </lineage>
</organism>
<evidence type="ECO:0000259" key="10">
    <source>
        <dbReference type="PROSITE" id="PS51362"/>
    </source>
</evidence>
<dbReference type="PROSITE" id="PS00250">
    <property type="entry name" value="TGF_BETA_1"/>
    <property type="match status" value="1"/>
</dbReference>
<evidence type="ECO:0000256" key="3">
    <source>
        <dbReference type="ARBA" id="ARBA00022525"/>
    </source>
</evidence>
<keyword evidence="4" id="KW-0732">Signal</keyword>
<evidence type="ECO:0000313" key="12">
    <source>
        <dbReference type="Proteomes" id="UP000694388"/>
    </source>
</evidence>
<dbReference type="GO" id="GO:0005615">
    <property type="term" value="C:extracellular space"/>
    <property type="evidence" value="ECO:0007669"/>
    <property type="project" value="TreeGrafter"/>
</dbReference>
<feature type="domain" description="TGF-beta family profile" evidence="10">
    <location>
        <begin position="231"/>
        <end position="370"/>
    </location>
</feature>
<dbReference type="InterPro" id="IPR001839">
    <property type="entry name" value="TGF-b_C"/>
</dbReference>
<dbReference type="AlphaFoldDB" id="A0A8C4QUS1"/>
<dbReference type="PANTHER" id="PTHR11848">
    <property type="entry name" value="TGF-BETA FAMILY"/>
    <property type="match status" value="1"/>
</dbReference>
<keyword evidence="12" id="KW-1185">Reference proteome</keyword>
<dbReference type="InterPro" id="IPR029034">
    <property type="entry name" value="Cystine-knot_cytokine"/>
</dbReference>
<feature type="compositionally biased region" description="Basic and acidic residues" evidence="9">
    <location>
        <begin position="222"/>
        <end position="235"/>
    </location>
</feature>
<dbReference type="OMA" id="HEHITIA"/>
<evidence type="ECO:0000256" key="7">
    <source>
        <dbReference type="ARBA" id="ARBA00023180"/>
    </source>
</evidence>
<sequence>MLRDLETTWAVISQWAEDGRKWHEFLKKLNILGRAIGQGRGHPLAPRFMLELYQRFATDRSMMPSANTVRSFNNQDLTGWLCGWDKWPVWIAPMLFNFSIPQNERVILAELRIAPCIRRGKRNESWSLESDGDFEKEQEEFGGNEEGDGTDKNQEHIKSKEDTTWRHQEKILENGVSEMFGTQNWWEFQGKEEGEKKIRGQHEVQKEEDWKILKVSEILDKEQENNKQTNRRERTSISGDVEIQEKHKEEDEKESASTSGVCHRSPLYVNFKQIGWDEWIIAPHGYQAYQCVGLCSFPLGNQQPPTKHALIRASLRHRRPHVLHSLHRPGRPCCVPTRLNPISILYLDSKGVVTYKYKYEGMSVAECGCR</sequence>
<feature type="compositionally biased region" description="Acidic residues" evidence="9">
    <location>
        <begin position="130"/>
        <end position="148"/>
    </location>
</feature>
<dbReference type="PANTHER" id="PTHR11848:SF307">
    <property type="entry name" value="BONE MORPHOGENETIC PROTEIN 10"/>
    <property type="match status" value="1"/>
</dbReference>
<name>A0A8C4QUS1_EPTBU</name>
<keyword evidence="3" id="KW-0964">Secreted</keyword>
<protein>
    <submittedName>
        <fullName evidence="11">Bone morphogenetic protein 10</fullName>
    </submittedName>
</protein>
<comment type="subcellular location">
    <subcellularLocation>
        <location evidence="1">Secreted</location>
    </subcellularLocation>
</comment>
<reference evidence="11" key="1">
    <citation type="submission" date="2025-08" db="UniProtKB">
        <authorList>
            <consortium name="Ensembl"/>
        </authorList>
    </citation>
    <scope>IDENTIFICATION</scope>
</reference>
<evidence type="ECO:0000256" key="4">
    <source>
        <dbReference type="ARBA" id="ARBA00022729"/>
    </source>
</evidence>
<evidence type="ECO:0000256" key="1">
    <source>
        <dbReference type="ARBA" id="ARBA00004613"/>
    </source>
</evidence>
<dbReference type="InterPro" id="IPR015615">
    <property type="entry name" value="TGF-beta-rel"/>
</dbReference>
<reference evidence="11" key="2">
    <citation type="submission" date="2025-09" db="UniProtKB">
        <authorList>
            <consortium name="Ensembl"/>
        </authorList>
    </citation>
    <scope>IDENTIFICATION</scope>
</reference>
<dbReference type="SMART" id="SM00204">
    <property type="entry name" value="TGFB"/>
    <property type="match status" value="1"/>
</dbReference>
<dbReference type="GeneTree" id="ENSGT00940000156279"/>
<evidence type="ECO:0000256" key="8">
    <source>
        <dbReference type="RuleBase" id="RU000354"/>
    </source>
</evidence>
<feature type="compositionally biased region" description="Basic and acidic residues" evidence="9">
    <location>
        <begin position="149"/>
        <end position="163"/>
    </location>
</feature>
<dbReference type="PROSITE" id="PS51362">
    <property type="entry name" value="TGF_BETA_2"/>
    <property type="match status" value="1"/>
</dbReference>